<dbReference type="OMA" id="ENYCTAK"/>
<feature type="compositionally biased region" description="Basic and acidic residues" evidence="1">
    <location>
        <begin position="51"/>
        <end position="61"/>
    </location>
</feature>
<feature type="compositionally biased region" description="Polar residues" evidence="1">
    <location>
        <begin position="80"/>
        <end position="89"/>
    </location>
</feature>
<accession>A0A1Y1JQ88</accession>
<keyword evidence="3" id="KW-1185">Reference proteome</keyword>
<proteinExistence type="predicted"/>
<gene>
    <name evidence="2" type="ORF">PGO_141910</name>
</gene>
<sequence length="731" mass="85195">MENISEMKSYEDKEREPICFGDISENYNFSPNNYTISDSFEKKEKKKKKVREHENNRIMESLDGRSDFFNDDKNSCSYSKGSDNISAEMNKQEAEKSASPLYENNEGCKTNKYNSNNIVGSSNSTIPLSSENLEENILKKLKDHSSYDDEHFGSDGESCKILKFCSKKSTQKGKSSEEINWRLHKSSLKSEDSNSKFENYDHVMDAKFYRDGNTNFSHISSYEMTEIGNTEKTGLWLVDTINEMLDKLCDKNDEDSCINSRANIHTNSNSKNLNNPELAKNRIFKWPEYLKFQNIIFYSHILPIYEEIRSVFIEYQRRILEQKNKNGREYSYVLRLPIFPHENVKDKCISETYSNLPDLNEINEGTAWEQYARSRYNINWRSSMSNRRSSTSNGRSNMTNGSSNMPYGRYHKKFALINDDDYDDNLFFNLPYVLQKVRDKYNNFCEYVGKELEHIDRENYTMKQYCFVVSKSFAKNIIRTIPFSKFPILLKHMFNSFHMCMRQENNEFMSETDFMNSNNLQHSSNNLNTMYTLPIDLDNSISNLNSTIRLNYIGHAKKNTCVNSNPLFTSNGENQFFSGGINTTTNEQRRRHSISLNFNGINRNNKNLLGNTLEDRRNYLTRSFNTLPKYVKTCANSRSKLSKSLRSNDLIKMSSMKNNSFINTDMLDRRRTSCTPETNKNEITRIDTTVDHDTTNNYLENTQINSLNGINESINVSESDNYYTAKSLPLN</sequence>
<dbReference type="RefSeq" id="XP_028545986.1">
    <property type="nucleotide sequence ID" value="XM_028690185.1"/>
</dbReference>
<feature type="compositionally biased region" description="Polar residues" evidence="1">
    <location>
        <begin position="107"/>
        <end position="127"/>
    </location>
</feature>
<reference evidence="3" key="1">
    <citation type="submission" date="2017-04" db="EMBL/GenBank/DDBJ databases">
        <title>Plasmodium gonderi genome.</title>
        <authorList>
            <person name="Arisue N."/>
            <person name="Honma H."/>
            <person name="Kawai S."/>
            <person name="Tougan T."/>
            <person name="Tanabe K."/>
            <person name="Horii T."/>
        </authorList>
    </citation>
    <scope>NUCLEOTIDE SEQUENCE [LARGE SCALE GENOMIC DNA]</scope>
    <source>
        <strain evidence="3">ATCC 30045</strain>
    </source>
</reference>
<feature type="region of interest" description="Disordered" evidence="1">
    <location>
        <begin position="384"/>
        <end position="404"/>
    </location>
</feature>
<evidence type="ECO:0000313" key="2">
    <source>
        <dbReference type="EMBL" id="GAW83397.1"/>
    </source>
</evidence>
<dbReference type="Proteomes" id="UP000195521">
    <property type="component" value="Unassembled WGS sequence"/>
</dbReference>
<feature type="region of interest" description="Disordered" evidence="1">
    <location>
        <begin position="34"/>
        <end position="61"/>
    </location>
</feature>
<dbReference type="AlphaFoldDB" id="A0A1Y1JQ88"/>
<comment type="caution">
    <text evidence="2">The sequence shown here is derived from an EMBL/GenBank/DDBJ whole genome shotgun (WGS) entry which is preliminary data.</text>
</comment>
<name>A0A1Y1JQ88_PLAGO</name>
<organism evidence="2 3">
    <name type="scientific">Plasmodium gonderi</name>
    <dbReference type="NCBI Taxonomy" id="77519"/>
    <lineage>
        <taxon>Eukaryota</taxon>
        <taxon>Sar</taxon>
        <taxon>Alveolata</taxon>
        <taxon>Apicomplexa</taxon>
        <taxon>Aconoidasida</taxon>
        <taxon>Haemosporida</taxon>
        <taxon>Plasmodiidae</taxon>
        <taxon>Plasmodium</taxon>
        <taxon>Plasmodium (Plasmodium)</taxon>
    </lineage>
</organism>
<dbReference type="EMBL" id="BDQF01000015">
    <property type="protein sequence ID" value="GAW83397.1"/>
    <property type="molecule type" value="Genomic_DNA"/>
</dbReference>
<evidence type="ECO:0000313" key="3">
    <source>
        <dbReference type="Proteomes" id="UP000195521"/>
    </source>
</evidence>
<dbReference type="GeneID" id="39750140"/>
<protein>
    <submittedName>
        <fullName evidence="2">Uncharacterized protein</fullName>
    </submittedName>
</protein>
<evidence type="ECO:0000256" key="1">
    <source>
        <dbReference type="SAM" id="MobiDB-lite"/>
    </source>
</evidence>
<feature type="region of interest" description="Disordered" evidence="1">
    <location>
        <begin position="80"/>
        <end position="127"/>
    </location>
</feature>
<dbReference type="OrthoDB" id="378228at2759"/>